<dbReference type="EMBL" id="LAZR01067877">
    <property type="protein sequence ID" value="KKK50724.1"/>
    <property type="molecule type" value="Genomic_DNA"/>
</dbReference>
<sequence length="67" mass="7529">ALGAQRSGLNFKCSAGIIVEPPDQTLVDDKRNVEMFKRIGQYLEVIVSKGQFISKVERKNQNGETEF</sequence>
<name>A0A0F8Y9E2_9ZZZZ</name>
<gene>
    <name evidence="1" type="ORF">LCGC14_3122180</name>
</gene>
<evidence type="ECO:0000313" key="1">
    <source>
        <dbReference type="EMBL" id="KKK50724.1"/>
    </source>
</evidence>
<protein>
    <submittedName>
        <fullName evidence="1">Uncharacterized protein</fullName>
    </submittedName>
</protein>
<organism evidence="1">
    <name type="scientific">marine sediment metagenome</name>
    <dbReference type="NCBI Taxonomy" id="412755"/>
    <lineage>
        <taxon>unclassified sequences</taxon>
        <taxon>metagenomes</taxon>
        <taxon>ecological metagenomes</taxon>
    </lineage>
</organism>
<reference evidence="1" key="1">
    <citation type="journal article" date="2015" name="Nature">
        <title>Complex archaea that bridge the gap between prokaryotes and eukaryotes.</title>
        <authorList>
            <person name="Spang A."/>
            <person name="Saw J.H."/>
            <person name="Jorgensen S.L."/>
            <person name="Zaremba-Niedzwiedzka K."/>
            <person name="Martijn J."/>
            <person name="Lind A.E."/>
            <person name="van Eijk R."/>
            <person name="Schleper C."/>
            <person name="Guy L."/>
            <person name="Ettema T.J."/>
        </authorList>
    </citation>
    <scope>NUCLEOTIDE SEQUENCE</scope>
</reference>
<proteinExistence type="predicted"/>
<feature type="non-terminal residue" evidence="1">
    <location>
        <position position="1"/>
    </location>
</feature>
<accession>A0A0F8Y9E2</accession>
<comment type="caution">
    <text evidence="1">The sequence shown here is derived from an EMBL/GenBank/DDBJ whole genome shotgun (WGS) entry which is preliminary data.</text>
</comment>
<dbReference type="AlphaFoldDB" id="A0A0F8Y9E2"/>